<dbReference type="EMBL" id="LK995474">
    <property type="protein sequence ID" value="CED90513.1"/>
    <property type="molecule type" value="Genomic_DNA"/>
</dbReference>
<dbReference type="AlphaFoldDB" id="A0A1L7RN43"/>
<reference evidence="2" key="1">
    <citation type="submission" date="2014-07" db="EMBL/GenBank/DDBJ databases">
        <authorList>
            <person name="Zhang J.E."/>
            <person name="Yang H."/>
            <person name="Guo J."/>
            <person name="Deng Z."/>
            <person name="Luo H."/>
            <person name="Luo M."/>
            <person name="Zhao B."/>
        </authorList>
    </citation>
    <scope>NUCLEOTIDE SEQUENCE</scope>
    <source>
        <strain evidence="2">AM4</strain>
    </source>
</reference>
<keyword evidence="1" id="KW-0812">Transmembrane</keyword>
<sequence>MSRTDANALAGRVLAEVPPFLLVGLGGLLRVSDGPLWAVSLLAGGGVLWQVLALVQTRGESDADGVRVNNLGRLAVIALLLLLGNWGALTGGLALLALLLGVCVALRCWRYPDGPRPVRRREFNPLRGV</sequence>
<evidence type="ECO:0000313" key="2">
    <source>
        <dbReference type="EMBL" id="CED90513.1"/>
    </source>
</evidence>
<keyword evidence="1" id="KW-1133">Transmembrane helix</keyword>
<protein>
    <submittedName>
        <fullName evidence="2">Uncharacterized protein</fullName>
    </submittedName>
</protein>
<evidence type="ECO:0000256" key="1">
    <source>
        <dbReference type="SAM" id="Phobius"/>
    </source>
</evidence>
<accession>A0A1L7RN43</accession>
<keyword evidence="1" id="KW-0472">Membrane</keyword>
<gene>
    <name evidence="2" type="ORF">AAM4_0618</name>
</gene>
<feature type="transmembrane region" description="Helical" evidence="1">
    <location>
        <begin position="9"/>
        <end position="29"/>
    </location>
</feature>
<dbReference type="RefSeq" id="WP_210578982.1">
    <property type="nucleotide sequence ID" value="NZ_LK995474.1"/>
</dbReference>
<organism evidence="2">
    <name type="scientific">Actinomyces succiniciruminis</name>
    <dbReference type="NCBI Taxonomy" id="1522002"/>
    <lineage>
        <taxon>Bacteria</taxon>
        <taxon>Bacillati</taxon>
        <taxon>Actinomycetota</taxon>
        <taxon>Actinomycetes</taxon>
        <taxon>Actinomycetales</taxon>
        <taxon>Actinomycetaceae</taxon>
        <taxon>Actinomyces</taxon>
    </lineage>
</organism>
<feature type="transmembrane region" description="Helical" evidence="1">
    <location>
        <begin position="35"/>
        <end position="55"/>
    </location>
</feature>
<name>A0A1L7RN43_9ACTO</name>
<proteinExistence type="predicted"/>